<dbReference type="InterPro" id="IPR002877">
    <property type="entry name" value="RNA_MeTrfase_FtsJ_dom"/>
</dbReference>
<accession>A0A286RAS2</accession>
<gene>
    <name evidence="2" type="ORF">THTE_0460</name>
</gene>
<evidence type="ECO:0000313" key="2">
    <source>
        <dbReference type="EMBL" id="ASV73062.1"/>
    </source>
</evidence>
<organism evidence="2 3">
    <name type="scientific">Thermogutta terrifontis</name>
    <dbReference type="NCBI Taxonomy" id="1331910"/>
    <lineage>
        <taxon>Bacteria</taxon>
        <taxon>Pseudomonadati</taxon>
        <taxon>Planctomycetota</taxon>
        <taxon>Planctomycetia</taxon>
        <taxon>Pirellulales</taxon>
        <taxon>Thermoguttaceae</taxon>
        <taxon>Thermogutta</taxon>
    </lineage>
</organism>
<reference evidence="2 3" key="1">
    <citation type="journal article" name="Front. Microbiol.">
        <title>Sugar Metabolism of the First Thermophilic Planctomycete Thermogutta terrifontis: Comparative Genomic and Transcriptomic Approaches.</title>
        <authorList>
            <person name="Elcheninov A.G."/>
            <person name="Menzel P."/>
            <person name="Gudbergsdottir S.R."/>
            <person name="Slesarev A.I."/>
            <person name="Kadnikov V.V."/>
            <person name="Krogh A."/>
            <person name="Bonch-Osmolovskaya E.A."/>
            <person name="Peng X."/>
            <person name="Kublanov I.V."/>
        </authorList>
    </citation>
    <scope>NUCLEOTIDE SEQUENCE [LARGE SCALE GENOMIC DNA]</scope>
    <source>
        <strain evidence="2 3">R1</strain>
    </source>
</reference>
<dbReference type="InterPro" id="IPR029063">
    <property type="entry name" value="SAM-dependent_MTases_sf"/>
</dbReference>
<dbReference type="KEGG" id="ttf:THTE_0460"/>
<dbReference type="RefSeq" id="WP_095413789.1">
    <property type="nucleotide sequence ID" value="NZ_CP018477.1"/>
</dbReference>
<sequence>MTTLPPFIFATCQSGVENVLKREAARQYPFLRPAFSRRGFVTFKFADATQPLEGFRFEAVFARAWGFTLGRVEVGDQAEAARQVWKLIGEIPVRMVHVWPRDSAPPGRSDPDTPWPDEVEQIRSLISAAAPESVNLVAPDTTPRRGLRGQWVLDCIIVDPDEWWVGIHRLEGPETFYPGGRFPLCLPEHAVSRAYLKMEEALRWSQFPVPPNARWAELGSAPGGASQALLDRGYEVLGVDPAEMHPAVLKHPKFTHLRRRTTQAPRRAFRKIRWLAADINAAPNYTLDAVESLVTYPQINIRGMILTLKLPEWTLADRIPEYLERIRSWGYNVVRARHLWYNKQEICVAALMRPFKRKPVVVRQKARRKRPT</sequence>
<dbReference type="OrthoDB" id="5290747at2"/>
<keyword evidence="3" id="KW-1185">Reference proteome</keyword>
<evidence type="ECO:0000313" key="3">
    <source>
        <dbReference type="Proteomes" id="UP000215086"/>
    </source>
</evidence>
<keyword evidence="2" id="KW-0489">Methyltransferase</keyword>
<protein>
    <submittedName>
        <fullName evidence="2">LSU rRNA 2'-O-methyl-C2498 methyltransferase RlmM</fullName>
    </submittedName>
</protein>
<feature type="domain" description="Ribosomal RNA methyltransferase FtsJ" evidence="1">
    <location>
        <begin position="191"/>
        <end position="257"/>
    </location>
</feature>
<dbReference type="PANTHER" id="PTHR37524:SF2">
    <property type="entry name" value="RIBOSOMAL RNA METHYLTRANSFERASE FTSJ DOMAIN-CONTAINING PROTEIN"/>
    <property type="match status" value="1"/>
</dbReference>
<name>A0A286RAS2_9BACT</name>
<evidence type="ECO:0000259" key="1">
    <source>
        <dbReference type="Pfam" id="PF01728"/>
    </source>
</evidence>
<dbReference type="GO" id="GO:0008168">
    <property type="term" value="F:methyltransferase activity"/>
    <property type="evidence" value="ECO:0007669"/>
    <property type="project" value="UniProtKB-KW"/>
</dbReference>
<dbReference type="GO" id="GO:0032259">
    <property type="term" value="P:methylation"/>
    <property type="evidence" value="ECO:0007669"/>
    <property type="project" value="UniProtKB-KW"/>
</dbReference>
<keyword evidence="2" id="KW-0808">Transferase</keyword>
<dbReference type="EMBL" id="CP018477">
    <property type="protein sequence ID" value="ASV73062.1"/>
    <property type="molecule type" value="Genomic_DNA"/>
</dbReference>
<dbReference type="Pfam" id="PF01728">
    <property type="entry name" value="FtsJ"/>
    <property type="match status" value="1"/>
</dbReference>
<dbReference type="AlphaFoldDB" id="A0A286RAS2"/>
<dbReference type="SUPFAM" id="SSF53335">
    <property type="entry name" value="S-adenosyl-L-methionine-dependent methyltransferases"/>
    <property type="match status" value="1"/>
</dbReference>
<dbReference type="PANTHER" id="PTHR37524">
    <property type="entry name" value="RIBOSOMAL RNA LARGE SUBUNIT METHYLTRANSFERASE M"/>
    <property type="match status" value="1"/>
</dbReference>
<dbReference type="Gene3D" id="3.40.50.150">
    <property type="entry name" value="Vaccinia Virus protein VP39"/>
    <property type="match status" value="1"/>
</dbReference>
<proteinExistence type="predicted"/>
<dbReference type="Proteomes" id="UP000215086">
    <property type="component" value="Chromosome"/>
</dbReference>